<keyword evidence="2" id="KW-0812">Transmembrane</keyword>
<keyword evidence="2" id="KW-1133">Transmembrane helix</keyword>
<feature type="region of interest" description="Disordered" evidence="1">
    <location>
        <begin position="144"/>
        <end position="206"/>
    </location>
</feature>
<accession>A0A0M3JC06</accession>
<gene>
    <name evidence="3" type="ORF">ASIM_LOCUS4932</name>
</gene>
<dbReference type="AlphaFoldDB" id="A0A0M3JC06"/>
<dbReference type="Proteomes" id="UP000267096">
    <property type="component" value="Unassembled WGS sequence"/>
</dbReference>
<evidence type="ECO:0000313" key="3">
    <source>
        <dbReference type="EMBL" id="VDK24749.1"/>
    </source>
</evidence>
<reference evidence="5" key="1">
    <citation type="submission" date="2017-02" db="UniProtKB">
        <authorList>
            <consortium name="WormBaseParasite"/>
        </authorList>
    </citation>
    <scope>IDENTIFICATION</scope>
</reference>
<sequence length="285" mass="32610">MGANWILLLLCASLVFFVYLLIRSTDFIRCVLRRFGWTRLEEHEETCSNTHEEADEQTTLRNGTNLNDGVAKKHSFGSYQHENGEDDQPMSQTQVHDQQRNSVPSSSSAYQLSPGKCSPASMGTLDTPAGATDIVVDTYQFMNTPNASVHPSLSDDRERDDDAVPTMYGGDRHQMEAISPKRTDSDVRLRPISPYDNASKSALSSEEEDMGELNNCFEAINLTREHRQNFSVDFCSSQLFYYEHKQRQARITPKKDVEACFMQHREMKGFEFSRKIAKVQVYYRY</sequence>
<feature type="compositionally biased region" description="Polar residues" evidence="1">
    <location>
        <begin position="89"/>
        <end position="111"/>
    </location>
</feature>
<keyword evidence="2" id="KW-0472">Membrane</keyword>
<evidence type="ECO:0000256" key="2">
    <source>
        <dbReference type="SAM" id="Phobius"/>
    </source>
</evidence>
<feature type="compositionally biased region" description="Polar residues" evidence="1">
    <location>
        <begin position="57"/>
        <end position="67"/>
    </location>
</feature>
<proteinExistence type="predicted"/>
<feature type="compositionally biased region" description="Basic and acidic residues" evidence="1">
    <location>
        <begin position="153"/>
        <end position="162"/>
    </location>
</feature>
<evidence type="ECO:0000256" key="1">
    <source>
        <dbReference type="SAM" id="MobiDB-lite"/>
    </source>
</evidence>
<feature type="compositionally biased region" description="Basic and acidic residues" evidence="1">
    <location>
        <begin position="43"/>
        <end position="52"/>
    </location>
</feature>
<dbReference type="EMBL" id="UYRR01009169">
    <property type="protein sequence ID" value="VDK24749.1"/>
    <property type="molecule type" value="Genomic_DNA"/>
</dbReference>
<feature type="compositionally biased region" description="Basic and acidic residues" evidence="1">
    <location>
        <begin position="170"/>
        <end position="189"/>
    </location>
</feature>
<reference evidence="3 4" key="2">
    <citation type="submission" date="2018-11" db="EMBL/GenBank/DDBJ databases">
        <authorList>
            <consortium name="Pathogen Informatics"/>
        </authorList>
    </citation>
    <scope>NUCLEOTIDE SEQUENCE [LARGE SCALE GENOMIC DNA]</scope>
</reference>
<organism evidence="5">
    <name type="scientific">Anisakis simplex</name>
    <name type="common">Herring worm</name>
    <dbReference type="NCBI Taxonomy" id="6269"/>
    <lineage>
        <taxon>Eukaryota</taxon>
        <taxon>Metazoa</taxon>
        <taxon>Ecdysozoa</taxon>
        <taxon>Nematoda</taxon>
        <taxon>Chromadorea</taxon>
        <taxon>Rhabditida</taxon>
        <taxon>Spirurina</taxon>
        <taxon>Ascaridomorpha</taxon>
        <taxon>Ascaridoidea</taxon>
        <taxon>Anisakidae</taxon>
        <taxon>Anisakis</taxon>
        <taxon>Anisakis simplex complex</taxon>
    </lineage>
</organism>
<dbReference type="WBParaSite" id="ASIM_0000513501-mRNA-1">
    <property type="protein sequence ID" value="ASIM_0000513501-mRNA-1"/>
    <property type="gene ID" value="ASIM_0000513501"/>
</dbReference>
<name>A0A0M3JC06_ANISI</name>
<keyword evidence="4" id="KW-1185">Reference proteome</keyword>
<feature type="region of interest" description="Disordered" evidence="1">
    <location>
        <begin position="43"/>
        <end position="124"/>
    </location>
</feature>
<feature type="transmembrane region" description="Helical" evidence="2">
    <location>
        <begin position="6"/>
        <end position="22"/>
    </location>
</feature>
<evidence type="ECO:0000313" key="4">
    <source>
        <dbReference type="Proteomes" id="UP000267096"/>
    </source>
</evidence>
<protein>
    <submittedName>
        <fullName evidence="5">DUF4801 domain-containing protein</fullName>
    </submittedName>
</protein>
<evidence type="ECO:0000313" key="5">
    <source>
        <dbReference type="WBParaSite" id="ASIM_0000513501-mRNA-1"/>
    </source>
</evidence>